<dbReference type="InterPro" id="IPR048792">
    <property type="entry name" value="CarD_C"/>
</dbReference>
<gene>
    <name evidence="3" type="ORF">GCM10010841_30590</name>
</gene>
<evidence type="ECO:0000259" key="2">
    <source>
        <dbReference type="SMART" id="SM01058"/>
    </source>
</evidence>
<dbReference type="Pfam" id="PF02559">
    <property type="entry name" value="CarD_TRCF_RID"/>
    <property type="match status" value="1"/>
</dbReference>
<dbReference type="RefSeq" id="WP_229753155.1">
    <property type="nucleotide sequence ID" value="NZ_BMOM01000041.1"/>
</dbReference>
<dbReference type="SMART" id="SM01058">
    <property type="entry name" value="CarD_TRCF"/>
    <property type="match status" value="1"/>
</dbReference>
<dbReference type="EMBL" id="BMOM01000041">
    <property type="protein sequence ID" value="GGM20494.1"/>
    <property type="molecule type" value="Genomic_DNA"/>
</dbReference>
<dbReference type="Proteomes" id="UP000661918">
    <property type="component" value="Unassembled WGS sequence"/>
</dbReference>
<evidence type="ECO:0000313" key="3">
    <source>
        <dbReference type="EMBL" id="GGM20494.1"/>
    </source>
</evidence>
<dbReference type="InterPro" id="IPR036101">
    <property type="entry name" value="CarD-like/TRCF_RID_sf"/>
</dbReference>
<comment type="caution">
    <text evidence="3">The sequence shown here is derived from an EMBL/GenBank/DDBJ whole genome shotgun (WGS) entry which is preliminary data.</text>
</comment>
<evidence type="ECO:0000313" key="4">
    <source>
        <dbReference type="Proteomes" id="UP000661918"/>
    </source>
</evidence>
<keyword evidence="1" id="KW-0175">Coiled coil</keyword>
<dbReference type="PANTHER" id="PTHR38447">
    <property type="entry name" value="TRANSCRIPTION FACTOR YDEB-RELATED"/>
    <property type="match status" value="1"/>
</dbReference>
<dbReference type="SUPFAM" id="SSF141259">
    <property type="entry name" value="CarD-like"/>
    <property type="match status" value="1"/>
</dbReference>
<reference evidence="4" key="1">
    <citation type="journal article" date="2019" name="Int. J. Syst. Evol. Microbiol.">
        <title>The Global Catalogue of Microorganisms (GCM) 10K type strain sequencing project: providing services to taxonomists for standard genome sequencing and annotation.</title>
        <authorList>
            <consortium name="The Broad Institute Genomics Platform"/>
            <consortium name="The Broad Institute Genome Sequencing Center for Infectious Disease"/>
            <person name="Wu L."/>
            <person name="Ma J."/>
        </authorList>
    </citation>
    <scope>NUCLEOTIDE SEQUENCE [LARGE SCALE GENOMIC DNA]</scope>
    <source>
        <strain evidence="4">JCM 15443</strain>
    </source>
</reference>
<dbReference type="InterPro" id="IPR003711">
    <property type="entry name" value="CarD-like/TRCF_RID"/>
</dbReference>
<accession>A0ABQ2H082</accession>
<feature type="coiled-coil region" evidence="1">
    <location>
        <begin position="125"/>
        <end position="152"/>
    </location>
</feature>
<name>A0ABQ2H082_9DEIO</name>
<organism evidence="3 4">
    <name type="scientific">Deinococcus aerophilus</name>
    <dbReference type="NCBI Taxonomy" id="522488"/>
    <lineage>
        <taxon>Bacteria</taxon>
        <taxon>Thermotogati</taxon>
        <taxon>Deinococcota</taxon>
        <taxon>Deinococci</taxon>
        <taxon>Deinococcales</taxon>
        <taxon>Deinococcaceae</taxon>
        <taxon>Deinococcus</taxon>
    </lineage>
</organism>
<proteinExistence type="predicted"/>
<dbReference type="PANTHER" id="PTHR38447:SF1">
    <property type="entry name" value="RNA POLYMERASE-BINDING TRANSCRIPTION FACTOR CARD"/>
    <property type="match status" value="1"/>
</dbReference>
<dbReference type="Gene3D" id="2.40.10.170">
    <property type="match status" value="1"/>
</dbReference>
<evidence type="ECO:0000256" key="1">
    <source>
        <dbReference type="SAM" id="Coils"/>
    </source>
</evidence>
<dbReference type="Gene3D" id="1.20.58.1290">
    <property type="entry name" value="CarD-like, C-terminal domain"/>
    <property type="match status" value="1"/>
</dbReference>
<keyword evidence="4" id="KW-1185">Reference proteome</keyword>
<feature type="domain" description="CarD-like/TRCF RNAP-interacting" evidence="2">
    <location>
        <begin position="2"/>
        <end position="112"/>
    </location>
</feature>
<sequence length="164" mass="18352">MAFEIGERVVLPPYGLGVVSGTCERPLDGQNHTYYELCFSHTASRAYVPVAAPEGAGMRAALTEQELPELLAQLQTSTLDLPRQWAARQRLVAEIIAGGNPFELAVLTCELRRWNIERGLPDLDRQALRRAIKLLEQEVSGLEDQNAQHVQQLLDRVWHEAPQS</sequence>
<dbReference type="Pfam" id="PF21095">
    <property type="entry name" value="CarD_C"/>
    <property type="match status" value="1"/>
</dbReference>
<protein>
    <submittedName>
        <fullName evidence="3">Transcriptional regulator</fullName>
    </submittedName>
</protein>
<dbReference type="InterPro" id="IPR052531">
    <property type="entry name" value="CarD-like_regulator"/>
</dbReference>
<dbReference type="InterPro" id="IPR042215">
    <property type="entry name" value="CarD-like_C"/>
</dbReference>